<feature type="compositionally biased region" description="Basic and acidic residues" evidence="1">
    <location>
        <begin position="91"/>
        <end position="102"/>
    </location>
</feature>
<accession>A0A2J8ABF0</accession>
<dbReference type="Proteomes" id="UP000236333">
    <property type="component" value="Unassembled WGS sequence"/>
</dbReference>
<evidence type="ECO:0000313" key="3">
    <source>
        <dbReference type="EMBL" id="PNH09849.1"/>
    </source>
</evidence>
<dbReference type="EMBL" id="PGGS01000076">
    <property type="protein sequence ID" value="PNH09849.1"/>
    <property type="molecule type" value="Genomic_DNA"/>
</dbReference>
<proteinExistence type="predicted"/>
<dbReference type="AlphaFoldDB" id="A0A2J8ABF0"/>
<evidence type="ECO:0000256" key="1">
    <source>
        <dbReference type="SAM" id="MobiDB-lite"/>
    </source>
</evidence>
<reference evidence="3 4" key="1">
    <citation type="journal article" date="2017" name="Mol. Biol. Evol.">
        <title>The 4-celled Tetrabaena socialis nuclear genome reveals the essential components for genetic control of cell number at the origin of multicellularity in the volvocine lineage.</title>
        <authorList>
            <person name="Featherston J."/>
            <person name="Arakaki Y."/>
            <person name="Hanschen E.R."/>
            <person name="Ferris P.J."/>
            <person name="Michod R.E."/>
            <person name="Olson B.J.S.C."/>
            <person name="Nozaki H."/>
            <person name="Durand P.M."/>
        </authorList>
    </citation>
    <scope>NUCLEOTIDE SEQUENCE [LARGE SCALE GENOMIC DNA]</scope>
    <source>
        <strain evidence="3 4">NIES-571</strain>
    </source>
</reference>
<evidence type="ECO:0000313" key="2">
    <source>
        <dbReference type="EMBL" id="PNH08011.1"/>
    </source>
</evidence>
<organism evidence="3 4">
    <name type="scientific">Tetrabaena socialis</name>
    <dbReference type="NCBI Taxonomy" id="47790"/>
    <lineage>
        <taxon>Eukaryota</taxon>
        <taxon>Viridiplantae</taxon>
        <taxon>Chlorophyta</taxon>
        <taxon>core chlorophytes</taxon>
        <taxon>Chlorophyceae</taxon>
        <taxon>CS clade</taxon>
        <taxon>Chlamydomonadales</taxon>
        <taxon>Tetrabaenaceae</taxon>
        <taxon>Tetrabaena</taxon>
    </lineage>
</organism>
<dbReference type="EMBL" id="PGGS01000149">
    <property type="protein sequence ID" value="PNH08011.1"/>
    <property type="molecule type" value="Genomic_DNA"/>
</dbReference>
<evidence type="ECO:0000313" key="4">
    <source>
        <dbReference type="Proteomes" id="UP000236333"/>
    </source>
</evidence>
<comment type="caution">
    <text evidence="3">The sequence shown here is derived from an EMBL/GenBank/DDBJ whole genome shotgun (WGS) entry which is preliminary data.</text>
</comment>
<name>A0A2J8ABF0_9CHLO</name>
<sequence>MAGIARQHYYSLDTRERVVHLYEVEGLSFKDVSAFMGGHPCSRTCSEIWHGWQCAGGVEAVRGQTGVRKVRKLDEVAVEALVELVQSDDQSDAHSRDAHEGADVGIIL</sequence>
<gene>
    <name evidence="3" type="ORF">TSOC_003491</name>
    <name evidence="2" type="ORF">TSOC_005454</name>
</gene>
<protein>
    <submittedName>
        <fullName evidence="3">Uncharacterized protein</fullName>
    </submittedName>
</protein>
<feature type="region of interest" description="Disordered" evidence="1">
    <location>
        <begin position="88"/>
        <end position="108"/>
    </location>
</feature>
<keyword evidence="4" id="KW-1185">Reference proteome</keyword>